<reference evidence="2" key="1">
    <citation type="journal article" date="2019" name="Int. J. Syst. Evol. Microbiol.">
        <title>The Global Catalogue of Microorganisms (GCM) 10K type strain sequencing project: providing services to taxonomists for standard genome sequencing and annotation.</title>
        <authorList>
            <consortium name="The Broad Institute Genomics Platform"/>
            <consortium name="The Broad Institute Genome Sequencing Center for Infectious Disease"/>
            <person name="Wu L."/>
            <person name="Ma J."/>
        </authorList>
    </citation>
    <scope>NUCLEOTIDE SEQUENCE [LARGE SCALE GENOMIC DNA]</scope>
    <source>
        <strain evidence="2">JCM 18961</strain>
    </source>
</reference>
<dbReference type="Proteomes" id="UP001500556">
    <property type="component" value="Unassembled WGS sequence"/>
</dbReference>
<protein>
    <submittedName>
        <fullName evidence="1">Uncharacterized protein</fullName>
    </submittedName>
</protein>
<keyword evidence="2" id="KW-1185">Reference proteome</keyword>
<proteinExistence type="predicted"/>
<organism evidence="1 2">
    <name type="scientific">Pedococcus ginsenosidimutans</name>
    <dbReference type="NCBI Taxonomy" id="490570"/>
    <lineage>
        <taxon>Bacteria</taxon>
        <taxon>Bacillati</taxon>
        <taxon>Actinomycetota</taxon>
        <taxon>Actinomycetes</taxon>
        <taxon>Micrococcales</taxon>
        <taxon>Intrasporangiaceae</taxon>
        <taxon>Pedococcus</taxon>
    </lineage>
</organism>
<accession>A0ABP8XK17</accession>
<sequence length="100" mass="10615">MRGRRRSPKLTPLKPRAVRLLAAAAETMPPCRRAPRLWDGRTPDDREAASHQCLACPLEGWRGCRAPREGCGLGGGVCGLGGGVCGCVVNDSQLVSHHCA</sequence>
<comment type="caution">
    <text evidence="1">The sequence shown here is derived from an EMBL/GenBank/DDBJ whole genome shotgun (WGS) entry which is preliminary data.</text>
</comment>
<gene>
    <name evidence="1" type="ORF">GCM10025782_01310</name>
</gene>
<dbReference type="EMBL" id="BAABLO010000001">
    <property type="protein sequence ID" value="GAA4709006.1"/>
    <property type="molecule type" value="Genomic_DNA"/>
</dbReference>
<evidence type="ECO:0000313" key="1">
    <source>
        <dbReference type="EMBL" id="GAA4709006.1"/>
    </source>
</evidence>
<evidence type="ECO:0000313" key="2">
    <source>
        <dbReference type="Proteomes" id="UP001500556"/>
    </source>
</evidence>
<name>A0ABP8XK17_9MICO</name>